<feature type="region of interest" description="Disordered" evidence="1">
    <location>
        <begin position="260"/>
        <end position="285"/>
    </location>
</feature>
<proteinExistence type="predicted"/>
<accession>M0M156</accession>
<dbReference type="Pfam" id="PF24036">
    <property type="entry name" value="DUF7345"/>
    <property type="match status" value="1"/>
</dbReference>
<dbReference type="InterPro" id="IPR036390">
    <property type="entry name" value="WH_DNA-bd_sf"/>
</dbReference>
<name>M0M156_9EURY</name>
<keyword evidence="6" id="KW-1185">Reference proteome</keyword>
<dbReference type="PATRIC" id="fig|1227454.3.peg.1778"/>
<feature type="domain" description="DUF7343" evidence="3">
    <location>
        <begin position="376"/>
        <end position="436"/>
    </location>
</feature>
<dbReference type="Proteomes" id="UP000011607">
    <property type="component" value="Unassembled WGS sequence"/>
</dbReference>
<dbReference type="Pfam" id="PF24034">
    <property type="entry name" value="DUF7343"/>
    <property type="match status" value="1"/>
</dbReference>
<comment type="caution">
    <text evidence="5">The sequence shown here is derived from an EMBL/GenBank/DDBJ whole genome shotgun (WGS) entry which is preliminary data.</text>
</comment>
<dbReference type="InterPro" id="IPR036388">
    <property type="entry name" value="WH-like_DNA-bd_sf"/>
</dbReference>
<gene>
    <name evidence="5" type="ORF">C446_08756</name>
</gene>
<organism evidence="5 6">
    <name type="scientific">Halobiforma nitratireducens JCM 10879</name>
    <dbReference type="NCBI Taxonomy" id="1227454"/>
    <lineage>
        <taxon>Archaea</taxon>
        <taxon>Methanobacteriati</taxon>
        <taxon>Methanobacteriota</taxon>
        <taxon>Stenosarchaea group</taxon>
        <taxon>Halobacteria</taxon>
        <taxon>Halobacteriales</taxon>
        <taxon>Natrialbaceae</taxon>
        <taxon>Halobiforma</taxon>
    </lineage>
</organism>
<dbReference type="EMBL" id="AOMA01000082">
    <property type="protein sequence ID" value="EMA39522.1"/>
    <property type="molecule type" value="Genomic_DNA"/>
</dbReference>
<keyword evidence="2" id="KW-0472">Membrane</keyword>
<dbReference type="STRING" id="1227454.C446_08756"/>
<keyword evidence="2" id="KW-1133">Transmembrane helix</keyword>
<dbReference type="InterPro" id="IPR055769">
    <property type="entry name" value="DUF7345"/>
</dbReference>
<feature type="region of interest" description="Disordered" evidence="1">
    <location>
        <begin position="321"/>
        <end position="377"/>
    </location>
</feature>
<feature type="transmembrane region" description="Helical" evidence="2">
    <location>
        <begin position="291"/>
        <end position="312"/>
    </location>
</feature>
<feature type="compositionally biased region" description="Acidic residues" evidence="1">
    <location>
        <begin position="364"/>
        <end position="377"/>
    </location>
</feature>
<feature type="domain" description="DUF7345" evidence="4">
    <location>
        <begin position="82"/>
        <end position="221"/>
    </location>
</feature>
<dbReference type="InterPro" id="IPR055767">
    <property type="entry name" value="DUF7343"/>
</dbReference>
<dbReference type="eggNOG" id="arCOG00381">
    <property type="taxonomic scope" value="Archaea"/>
</dbReference>
<dbReference type="AlphaFoldDB" id="M0M156"/>
<dbReference type="Gene3D" id="1.10.10.10">
    <property type="entry name" value="Winged helix-like DNA-binding domain superfamily/Winged helix DNA-binding domain"/>
    <property type="match status" value="1"/>
</dbReference>
<feature type="compositionally biased region" description="Basic and acidic residues" evidence="1">
    <location>
        <begin position="328"/>
        <end position="343"/>
    </location>
</feature>
<dbReference type="OrthoDB" id="27885at2157"/>
<evidence type="ECO:0000259" key="4">
    <source>
        <dbReference type="Pfam" id="PF24036"/>
    </source>
</evidence>
<evidence type="ECO:0000313" key="6">
    <source>
        <dbReference type="Proteomes" id="UP000011607"/>
    </source>
</evidence>
<keyword evidence="2" id="KW-0812">Transmembrane</keyword>
<reference evidence="5 6" key="1">
    <citation type="journal article" date="2014" name="PLoS Genet.">
        <title>Phylogenetically driven sequencing of extremely halophilic archaea reveals strategies for static and dynamic osmo-response.</title>
        <authorList>
            <person name="Becker E.A."/>
            <person name="Seitzer P.M."/>
            <person name="Tritt A."/>
            <person name="Larsen D."/>
            <person name="Krusor M."/>
            <person name="Yao A.I."/>
            <person name="Wu D."/>
            <person name="Madern D."/>
            <person name="Eisen J.A."/>
            <person name="Darling A.E."/>
            <person name="Facciotti M.T."/>
        </authorList>
    </citation>
    <scope>NUCLEOTIDE SEQUENCE [LARGE SCALE GENOMIC DNA]</scope>
    <source>
        <strain evidence="5 6">JCM 10879</strain>
    </source>
</reference>
<protein>
    <submittedName>
        <fullName evidence="5">Membrane protein</fullName>
    </submittedName>
</protein>
<dbReference type="SUPFAM" id="SSF46785">
    <property type="entry name" value="Winged helix' DNA-binding domain"/>
    <property type="match status" value="1"/>
</dbReference>
<evidence type="ECO:0000259" key="3">
    <source>
        <dbReference type="Pfam" id="PF24034"/>
    </source>
</evidence>
<dbReference type="RefSeq" id="WP_006672677.1">
    <property type="nucleotide sequence ID" value="NZ_AOMA01000082.1"/>
</dbReference>
<evidence type="ECO:0000313" key="5">
    <source>
        <dbReference type="EMBL" id="EMA39522.1"/>
    </source>
</evidence>
<evidence type="ECO:0000256" key="2">
    <source>
        <dbReference type="SAM" id="Phobius"/>
    </source>
</evidence>
<sequence length="450" mass="48126">MHRSDSAGVLAVAVLVLLVGFGTPAMAISPSGSAAAGVPAEPVVDTTDPSFAATTGSVPASTAGFGGQANVDSRNFDTTEFEITVHENGSAVWTFRYEQRFDGDDAAEQRERFEAFVEEFESDDQEVPLYERFTNQAEAMAEGTEATDREMEATDFNRSAEIEDRLNPVGVVEMSFTWNGFADTDGTAGAEDNGDRVVVGDVFDGIYLAEDQSIVIEPGDGLEFRSAEPEPRYVGQNIESATSVSWTGEREFIDGHPRVVLVPERNGDGTGTGSDTDASPLSSVTGGDTSWVVPIVVVVALLLAVGAGIAWYRRHSGDGSFADAETDSESHGATARDGHRPESDSTAGSAQPDRPGESGMADESVTEADAVPEEELLTDEDRVVKLIRENGGRMKQVNIVEETGWSKSKVSMLLSDMEEEGTISKLRVGRENIISLEGFEPEATKSPFEE</sequence>
<evidence type="ECO:0000256" key="1">
    <source>
        <dbReference type="SAM" id="MobiDB-lite"/>
    </source>
</evidence>